<evidence type="ECO:0000256" key="11">
    <source>
        <dbReference type="RuleBase" id="RU003684"/>
    </source>
</evidence>
<evidence type="ECO:0000256" key="10">
    <source>
        <dbReference type="PROSITE-ProRule" id="PRU00742"/>
    </source>
</evidence>
<dbReference type="Gene3D" id="3.40.800.10">
    <property type="entry name" value="Ureohydrolase domain"/>
    <property type="match status" value="1"/>
</dbReference>
<evidence type="ECO:0000256" key="4">
    <source>
        <dbReference type="ARBA" id="ARBA00022503"/>
    </source>
</evidence>
<dbReference type="GO" id="GO:0030145">
    <property type="term" value="F:manganese ion binding"/>
    <property type="evidence" value="ECO:0007669"/>
    <property type="project" value="TreeGrafter"/>
</dbReference>
<dbReference type="InterPro" id="IPR014033">
    <property type="entry name" value="Arginase"/>
</dbReference>
<evidence type="ECO:0000256" key="7">
    <source>
        <dbReference type="ARBA" id="ARBA00023211"/>
    </source>
</evidence>
<dbReference type="SUPFAM" id="SSF52768">
    <property type="entry name" value="Arginase/deacetylase"/>
    <property type="match status" value="1"/>
</dbReference>
<dbReference type="Proteomes" id="UP001187415">
    <property type="component" value="Unassembled WGS sequence"/>
</dbReference>
<evidence type="ECO:0000256" key="3">
    <source>
        <dbReference type="ARBA" id="ARBA00022436"/>
    </source>
</evidence>
<comment type="catalytic activity">
    <reaction evidence="8 12">
        <text>L-arginine + H2O = urea + L-ornithine</text>
        <dbReference type="Rhea" id="RHEA:20569"/>
        <dbReference type="ChEBI" id="CHEBI:15377"/>
        <dbReference type="ChEBI" id="CHEBI:16199"/>
        <dbReference type="ChEBI" id="CHEBI:32682"/>
        <dbReference type="ChEBI" id="CHEBI:46911"/>
        <dbReference type="EC" id="3.5.3.1"/>
    </reaction>
</comment>
<feature type="binding site" evidence="9">
    <location>
        <position position="152"/>
    </location>
    <ligand>
        <name>Mn(2+)</name>
        <dbReference type="ChEBI" id="CHEBI:29035"/>
        <label>1</label>
    </ligand>
</feature>
<name>A0AA88IVU7_CHASR</name>
<dbReference type="GO" id="GO:0004053">
    <property type="term" value="F:arginase activity"/>
    <property type="evidence" value="ECO:0007669"/>
    <property type="project" value="UniProtKB-EC"/>
</dbReference>
<keyword evidence="3 12" id="KW-0835">Urea cycle</keyword>
<dbReference type="AlphaFoldDB" id="A0AA88IVU7"/>
<keyword evidence="4 12" id="KW-0056">Arginine metabolism</keyword>
<dbReference type="InterPro" id="IPR006035">
    <property type="entry name" value="Ureohydrolase"/>
</dbReference>
<dbReference type="GO" id="GO:0005634">
    <property type="term" value="C:nucleus"/>
    <property type="evidence" value="ECO:0007669"/>
    <property type="project" value="TreeGrafter"/>
</dbReference>
<keyword evidence="7 9" id="KW-0464">Manganese</keyword>
<feature type="binding site" evidence="9">
    <location>
        <position position="260"/>
    </location>
    <ligand>
        <name>Mn(2+)</name>
        <dbReference type="ChEBI" id="CHEBI:29035"/>
        <label>1</label>
    </ligand>
</feature>
<dbReference type="FunFam" id="3.40.800.10:FF:000005">
    <property type="entry name" value="Arginase"/>
    <property type="match status" value="1"/>
</dbReference>
<feature type="binding site" evidence="9">
    <location>
        <position position="129"/>
    </location>
    <ligand>
        <name>Mn(2+)</name>
        <dbReference type="ChEBI" id="CHEBI:29035"/>
        <label>1</label>
    </ligand>
</feature>
<keyword evidence="14" id="KW-1185">Reference proteome</keyword>
<evidence type="ECO:0000256" key="1">
    <source>
        <dbReference type="ARBA" id="ARBA00005098"/>
    </source>
</evidence>
<dbReference type="EMBL" id="JAUPFM010000019">
    <property type="protein sequence ID" value="KAK2820167.1"/>
    <property type="molecule type" value="Genomic_DNA"/>
</dbReference>
<evidence type="ECO:0000313" key="14">
    <source>
        <dbReference type="Proteomes" id="UP001187415"/>
    </source>
</evidence>
<feature type="binding site" evidence="9">
    <location>
        <position position="156"/>
    </location>
    <ligand>
        <name>Mn(2+)</name>
        <dbReference type="ChEBI" id="CHEBI:29035"/>
        <label>1</label>
    </ligand>
</feature>
<dbReference type="GO" id="GO:0005829">
    <property type="term" value="C:cytosol"/>
    <property type="evidence" value="ECO:0007669"/>
    <property type="project" value="TreeGrafter"/>
</dbReference>
<dbReference type="PRINTS" id="PR00116">
    <property type="entry name" value="ARGINASE"/>
</dbReference>
<reference evidence="13" key="1">
    <citation type="submission" date="2023-07" db="EMBL/GenBank/DDBJ databases">
        <title>Chromosome-level Genome Assembly of Striped Snakehead (Channa striata).</title>
        <authorList>
            <person name="Liu H."/>
        </authorList>
    </citation>
    <scope>NUCLEOTIDE SEQUENCE</scope>
    <source>
        <strain evidence="13">Gz</strain>
        <tissue evidence="13">Muscle</tissue>
    </source>
</reference>
<dbReference type="Pfam" id="PF00491">
    <property type="entry name" value="Arginase"/>
    <property type="match status" value="1"/>
</dbReference>
<comment type="caution">
    <text evidence="13">The sequence shown here is derived from an EMBL/GenBank/DDBJ whole genome shotgun (WGS) entry which is preliminary data.</text>
</comment>
<dbReference type="NCBIfam" id="TIGR01229">
    <property type="entry name" value="rocF_arginase"/>
    <property type="match status" value="1"/>
</dbReference>
<protein>
    <recommendedName>
        <fullName evidence="2 12">Arginase</fullName>
        <ecNumber evidence="2 12">3.5.3.1</ecNumber>
    </recommendedName>
</protein>
<proteinExistence type="inferred from homology"/>
<keyword evidence="5 9" id="KW-0479">Metal-binding</keyword>
<evidence type="ECO:0000256" key="6">
    <source>
        <dbReference type="ARBA" id="ARBA00022801"/>
    </source>
</evidence>
<dbReference type="EC" id="3.5.3.1" evidence="2 12"/>
<accession>A0AA88IVU7</accession>
<dbReference type="GO" id="GO:0010121">
    <property type="term" value="P:L-arginine catabolic process to proline via ornithine"/>
    <property type="evidence" value="ECO:0007669"/>
    <property type="project" value="UniProtKB-ARBA"/>
</dbReference>
<comment type="similarity">
    <text evidence="10 11">Belongs to the arginase family.</text>
</comment>
<dbReference type="PIRSF" id="PIRSF036979">
    <property type="entry name" value="Arginase"/>
    <property type="match status" value="1"/>
</dbReference>
<feature type="binding site" evidence="9">
    <location>
        <position position="154"/>
    </location>
    <ligand>
        <name>Mn(2+)</name>
        <dbReference type="ChEBI" id="CHEBI:29035"/>
        <label>1</label>
    </ligand>
</feature>
<evidence type="ECO:0000256" key="12">
    <source>
        <dbReference type="RuleBase" id="RU361159"/>
    </source>
</evidence>
<sequence>MISMRSARTLQQLGVTVCKRSLHHHHHHHHHDRRSVGIIGAPFSRGQSKAGVDQGPNVIRAAGLLHRLEQQGCAVKDYGNLTFEELDHDEPVGRVKRVRAVGSANQRLSKAVQDVKKDGHTAVVLGGDHSLGIGSIHGHAMAVGDLSVVWVDAHADINTPLTTPTGNIHGQSMSYVLRELQSKIPVLPNFSWLKPCVSAKDLVYIGLRDLDPAEHYILKLLGVKAFSMSEVDHLGVTRVMEETCDYLSAKVKKPIHLSYDIDVIDPSVTPATGTPVVGGLTYREGVYITEHLCQTGLLSVVDMVEVNPLRGQTEKDVESTVSTAVDVLLGCFGRRREGNHESDYSLPEP</sequence>
<dbReference type="InterPro" id="IPR023696">
    <property type="entry name" value="Ureohydrolase_dom_sf"/>
</dbReference>
<evidence type="ECO:0000256" key="8">
    <source>
        <dbReference type="ARBA" id="ARBA00047391"/>
    </source>
</evidence>
<dbReference type="PANTHER" id="PTHR43782">
    <property type="entry name" value="ARGINASE"/>
    <property type="match status" value="1"/>
</dbReference>
<dbReference type="PANTHER" id="PTHR43782:SF2">
    <property type="entry name" value="ARGINASE-1"/>
    <property type="match status" value="1"/>
</dbReference>
<dbReference type="PROSITE" id="PS51409">
    <property type="entry name" value="ARGINASE_2"/>
    <property type="match status" value="1"/>
</dbReference>
<dbReference type="InterPro" id="IPR020855">
    <property type="entry name" value="Ureohydrolase_Mn_BS"/>
</dbReference>
<comment type="cofactor">
    <cofactor evidence="9 12">
        <name>Mn(2+)</name>
        <dbReference type="ChEBI" id="CHEBI:29035"/>
    </cofactor>
    <text evidence="9 12">Binds 2 manganese ions per subunit.</text>
</comment>
<evidence type="ECO:0000256" key="9">
    <source>
        <dbReference type="PIRSR" id="PIRSR036979-1"/>
    </source>
</evidence>
<gene>
    <name evidence="13" type="ORF">Q5P01_023126</name>
</gene>
<organism evidence="13 14">
    <name type="scientific">Channa striata</name>
    <name type="common">Snakehead murrel</name>
    <name type="synonym">Ophicephalus striatus</name>
    <dbReference type="NCBI Taxonomy" id="64152"/>
    <lineage>
        <taxon>Eukaryota</taxon>
        <taxon>Metazoa</taxon>
        <taxon>Chordata</taxon>
        <taxon>Craniata</taxon>
        <taxon>Vertebrata</taxon>
        <taxon>Euteleostomi</taxon>
        <taxon>Actinopterygii</taxon>
        <taxon>Neopterygii</taxon>
        <taxon>Teleostei</taxon>
        <taxon>Neoteleostei</taxon>
        <taxon>Acanthomorphata</taxon>
        <taxon>Anabantaria</taxon>
        <taxon>Anabantiformes</taxon>
        <taxon>Channoidei</taxon>
        <taxon>Channidae</taxon>
        <taxon>Channa</taxon>
    </lineage>
</organism>
<comment type="pathway">
    <text evidence="1 12">Nitrogen metabolism; urea cycle; L-ornithine and urea from L-arginine: step 1/1.</text>
</comment>
<keyword evidence="6 11" id="KW-0378">Hydrolase</keyword>
<dbReference type="GO" id="GO:0000050">
    <property type="term" value="P:urea cycle"/>
    <property type="evidence" value="ECO:0007669"/>
    <property type="project" value="UniProtKB-KW"/>
</dbReference>
<dbReference type="CDD" id="cd09989">
    <property type="entry name" value="Arginase"/>
    <property type="match status" value="1"/>
</dbReference>
<evidence type="ECO:0000256" key="2">
    <source>
        <dbReference type="ARBA" id="ARBA00012168"/>
    </source>
</evidence>
<evidence type="ECO:0000256" key="5">
    <source>
        <dbReference type="ARBA" id="ARBA00022723"/>
    </source>
</evidence>
<feature type="binding site" evidence="9">
    <location>
        <position position="262"/>
    </location>
    <ligand>
        <name>Mn(2+)</name>
        <dbReference type="ChEBI" id="CHEBI:29035"/>
        <label>1</label>
    </ligand>
</feature>
<dbReference type="PROSITE" id="PS01053">
    <property type="entry name" value="ARGINASE_1"/>
    <property type="match status" value="1"/>
</dbReference>
<evidence type="ECO:0000313" key="13">
    <source>
        <dbReference type="EMBL" id="KAK2820167.1"/>
    </source>
</evidence>